<geneLocation type="mitochondrion" evidence="10"/>
<dbReference type="SMART" id="SM00663">
    <property type="entry name" value="RPOLA_N"/>
    <property type="match status" value="1"/>
</dbReference>
<dbReference type="PANTHER" id="PTHR19376">
    <property type="entry name" value="DNA-DIRECTED RNA POLYMERASE"/>
    <property type="match status" value="1"/>
</dbReference>
<dbReference type="SUPFAM" id="SSF64484">
    <property type="entry name" value="beta and beta-prime subunits of DNA dependent RNA-polymerase"/>
    <property type="match status" value="1"/>
</dbReference>
<dbReference type="InterPro" id="IPR045867">
    <property type="entry name" value="DNA-dir_RpoC_beta_prime"/>
</dbReference>
<evidence type="ECO:0000256" key="3">
    <source>
        <dbReference type="ARBA" id="ARBA00022679"/>
    </source>
</evidence>
<keyword evidence="10" id="KW-0496">Mitochondrion</keyword>
<reference evidence="10" key="1">
    <citation type="journal article" date="2003" name="Mol. Biol. Evol.">
        <title>Structure of the bc1 complex from Seculamonas ecuadoriensis, a jakobid flagellate with an ancestral mitochondrial genome.</title>
        <authorList>
            <person name="Marx S."/>
            <person name="Baumgartner M."/>
            <person name="Kannan S."/>
            <person name="Braun H.P."/>
            <person name="Lang B.F."/>
            <person name="Burger G."/>
        </authorList>
    </citation>
    <scope>NUCLEOTIDE SEQUENCE</scope>
    <source>
        <strain evidence="10">ATCC 50688</strain>
    </source>
</reference>
<dbReference type="InterPro" id="IPR007080">
    <property type="entry name" value="RNA_pol_Rpb1_1"/>
</dbReference>
<dbReference type="PANTHER" id="PTHR19376:SF54">
    <property type="entry name" value="DNA-DIRECTED RNA POLYMERASE SUBUNIT BETA"/>
    <property type="match status" value="1"/>
</dbReference>
<dbReference type="Gene3D" id="2.40.40.20">
    <property type="match status" value="1"/>
</dbReference>
<comment type="function">
    <text evidence="1 8">DNA-dependent RNA polymerase catalyzes the transcription of DNA into RNA using the four ribonucleoside triphosphates as substrates.</text>
</comment>
<evidence type="ECO:0000256" key="6">
    <source>
        <dbReference type="ARBA" id="ARBA00023163"/>
    </source>
</evidence>
<evidence type="ECO:0000256" key="2">
    <source>
        <dbReference type="ARBA" id="ARBA00022478"/>
    </source>
</evidence>
<dbReference type="GO" id="GO:0003899">
    <property type="term" value="F:DNA-directed RNA polymerase activity"/>
    <property type="evidence" value="ECO:0007669"/>
    <property type="project" value="UniProtKB-EC"/>
</dbReference>
<keyword evidence="2 8" id="KW-0240">DNA-directed RNA polymerase</keyword>
<dbReference type="InterPro" id="IPR044893">
    <property type="entry name" value="RNA_pol_Rpb1_clamp_domain"/>
</dbReference>
<dbReference type="Pfam" id="PF00623">
    <property type="entry name" value="RNA_pol_Rpb1_2"/>
    <property type="match status" value="1"/>
</dbReference>
<reference evidence="10" key="2">
    <citation type="journal article" date="2004" name="RNA">
        <title>Mitochondrial 3' tRNA editing in the jakobid Seculamonas ecuadoriensis: a novel mechanism and implications for tRNA processing.</title>
        <authorList>
            <person name="Leigh J."/>
            <person name="Lang B.F."/>
        </authorList>
    </citation>
    <scope>NUCLEOTIDE SEQUENCE</scope>
    <source>
        <strain evidence="10">ATCC 50688</strain>
    </source>
</reference>
<comment type="similarity">
    <text evidence="8">Belongs to the RNA polymerase beta' chain family.</text>
</comment>
<evidence type="ECO:0000256" key="7">
    <source>
        <dbReference type="ARBA" id="ARBA00048552"/>
    </source>
</evidence>
<dbReference type="GeneID" id="15333274"/>
<dbReference type="Pfam" id="PF05000">
    <property type="entry name" value="RNA_pol_Rpb1_4"/>
    <property type="match status" value="1"/>
</dbReference>
<proteinExistence type="inferred from homology"/>
<dbReference type="Pfam" id="PF04998">
    <property type="entry name" value="RNA_pol_Rpb1_5"/>
    <property type="match status" value="1"/>
</dbReference>
<evidence type="ECO:0000256" key="8">
    <source>
        <dbReference type="RuleBase" id="RU004279"/>
    </source>
</evidence>
<dbReference type="InterPro" id="IPR007081">
    <property type="entry name" value="RNA_pol_Rpb1_5"/>
</dbReference>
<sequence>MRSVGLTLSIIDPQYILKYSSGKLISDKTFHYRDSQPYQGGLFCPHIFIGKHEYQCACGLVTGESYLHILCNNCNTVVSKSKRTRIGHIILRSPIVHPWFYREGLITGFFPSHLHSLESKFLREFQFLTRNVFKDVIPSSIDLHNLIPIESESAYTYLKNMNLITELSKVDAEIFRLRVHLALDTKYRRIGYQLLRMYKDVLRIDTVRKKLITNNTVSLLKVLENICQRKILLCKNIKTRSEQKKILYTFLKANMKKELHYLVTKQKLLLSFILSEQRPEWMFLTVMPILPIDLRPIIKLEGDLFVSSDVNYLYKAILRAHFRYTSFMNRRFGIRSQYDKKHVLYDKKMHYPKWWSKAKFYASEKRILNECIWSLLDSYRDPSTMTYKFVKEYQALISRWSGKEGRFRSNLLGKRTNYSGRSVIVSGPRMSLNQCGLPILTVYNLLKPFIESQLNVVSKKVKSKHQKKLIRRIQWVHLFGYRSLLSSVLYSPFIKILNSIVQKHPILLNRAPTLHRLNIQAFYPIVVRTKAINLHPLVCTSFNADFDGDTMAIHIPYTLPSQVEARMLMFASNNLMNPASSEILIAPSQDVIFGLYYSTICTSNVAGEYTYYKTASEVKTCLELGVLHLHAKIYYKLPINSSYVVTTPGRVLLYQLLSSISANISFEEINKNFNKKDISLLLKSLYRSSKQHLASILNQIMSFGFYFAHKGGVTVHKDDINVPSTKYLLIARNTSAHLTTNLKLYVKRWSKVTELLTKNISNDIVYTRPEKRPSIYMLIHSGARGSMVQMRQLSGMRGLMVKPSGEILNMPIQSNFKEGLTVLEYFNSIHGARKGVIDTALKTATAGYFTRKLVNAAKHVWVVEDDCGTHHGIVLGDLQYKYNKSWIYYFLIGRYLARKVINVYSGQELFNRNHLIGAQDIPTITKNSSEFYIVRSPLTCQTPFHRGVCKKCYGFQFAYDQSTSIGDPVGIIAGQSIGEPGTQLTMRTFHIGGTTSAKAQDYCIKSITSGRVLILNLKLTSNQKFASNRRSKLLVLDTNGTILQTESIPYGAYLFIEDGQFVDSNTPLFRYQPEYTNVLNRTDGYLYLQKNNLEKNYDVDSGLEYYQYNNKHKLNKTYLKSSTLLEYSNQPNSITKKLVALWVYGKDKNLIDSNQIHKLYKLAKHSNQEDFCLFNGDVLDSHSGKRVVDGTVLGHVSNTTGGLGDITDGLSKVTKIFGLVDIHSYISSKLEGVIRFDSNGYSINEKNKYRYPKGKTYLIRNLEYLYPGDVLSTGLPATRQLLQQVSFFAGMQDFVQEIISIYGENGVQMNQKHLEVILRQIFSITKNNNTLTHYYIHTITNLSKGRAIEYNLLSAVNITNAAIIGTSFLASASFQKPALVLTHSFLLTHKPINIDLMTGTQPQFFMGLLMPAGTSKMYIKKIFNK</sequence>
<dbReference type="Gene3D" id="1.10.274.100">
    <property type="entry name" value="RNA polymerase Rpb1, domain 3"/>
    <property type="match status" value="2"/>
</dbReference>
<evidence type="ECO:0000256" key="5">
    <source>
        <dbReference type="ARBA" id="ARBA00022723"/>
    </source>
</evidence>
<reference evidence="10" key="4">
    <citation type="journal article" date="2013" name="Genome Biol. Evol.">
        <title>Strikingly bacteria-like and gene-rich mitochondrial genomes throughout jakobid protists.</title>
        <authorList>
            <person name="Burger G."/>
            <person name="Gray M.W."/>
            <person name="Forget L."/>
            <person name="Lang B.F."/>
        </authorList>
    </citation>
    <scope>NUCLEOTIDE SEQUENCE</scope>
    <source>
        <strain evidence="10">ATCC 50688</strain>
    </source>
</reference>
<dbReference type="InterPro" id="IPR007066">
    <property type="entry name" value="RNA_pol_Rpb1_3"/>
</dbReference>
<dbReference type="Pfam" id="PF04983">
    <property type="entry name" value="RNA_pol_Rpb1_3"/>
    <property type="match status" value="1"/>
</dbReference>
<dbReference type="Gene3D" id="2.40.50.100">
    <property type="match status" value="2"/>
</dbReference>
<dbReference type="InterPro" id="IPR006592">
    <property type="entry name" value="RNA_pol_N"/>
</dbReference>
<reference evidence="10" key="3">
    <citation type="journal article" date="2006" name="RNA">
        <title>Hybrid E. coli--Mitochondrial ribonuclease P RNAs are catalytically active.</title>
        <authorList>
            <person name="Seif E."/>
            <person name="Cadieux A."/>
            <person name="Lang B.F."/>
        </authorList>
    </citation>
    <scope>NUCLEOTIDE SEQUENCE</scope>
    <source>
        <strain evidence="10">ATCC 50688</strain>
    </source>
</reference>
<dbReference type="InterPro" id="IPR007083">
    <property type="entry name" value="RNA_pol_Rpb1_4"/>
</dbReference>
<dbReference type="GO" id="GO:0000428">
    <property type="term" value="C:DNA-directed RNA polymerase complex"/>
    <property type="evidence" value="ECO:0007669"/>
    <property type="project" value="UniProtKB-KW"/>
</dbReference>
<name>M4QM92_SECEC</name>
<keyword evidence="6 8" id="KW-0804">Transcription</keyword>
<dbReference type="Gene3D" id="4.10.860.120">
    <property type="entry name" value="RNA polymerase II, clamp domain"/>
    <property type="match status" value="1"/>
</dbReference>
<dbReference type="EMBL" id="KC353359">
    <property type="protein sequence ID" value="AGH24483.1"/>
    <property type="molecule type" value="Genomic_DNA"/>
</dbReference>
<dbReference type="EC" id="2.7.7.6" evidence="8"/>
<dbReference type="Gene3D" id="1.10.1790.20">
    <property type="match status" value="1"/>
</dbReference>
<organism evidence="10">
    <name type="scientific">Seculamonas ecuadoriensis</name>
    <name type="common">Flagellate</name>
    <dbReference type="NCBI Taxonomy" id="221724"/>
    <lineage>
        <taxon>Eukaryota</taxon>
        <taxon>Discoba</taxon>
        <taxon>Jakobida</taxon>
        <taxon>Histionina</taxon>
        <taxon>Seculamonas</taxon>
    </lineage>
</organism>
<evidence type="ECO:0000256" key="1">
    <source>
        <dbReference type="ARBA" id="ARBA00004026"/>
    </source>
</evidence>
<dbReference type="InterPro" id="IPR000722">
    <property type="entry name" value="RNA_pol_asu"/>
</dbReference>
<dbReference type="InterPro" id="IPR038120">
    <property type="entry name" value="Rpb1_funnel_sf"/>
</dbReference>
<keyword evidence="4 8" id="KW-0548">Nucleotidyltransferase</keyword>
<dbReference type="Pfam" id="PF04997">
    <property type="entry name" value="RNA_pol_Rpb1_1"/>
    <property type="match status" value="1"/>
</dbReference>
<gene>
    <name evidence="10" type="primary">rpoC</name>
</gene>
<keyword evidence="5" id="KW-0479">Metal-binding</keyword>
<evidence type="ECO:0000313" key="10">
    <source>
        <dbReference type="EMBL" id="AGH24483.1"/>
    </source>
</evidence>
<dbReference type="GO" id="GO:0006351">
    <property type="term" value="P:DNA-templated transcription"/>
    <property type="evidence" value="ECO:0007669"/>
    <property type="project" value="InterPro"/>
</dbReference>
<evidence type="ECO:0000256" key="4">
    <source>
        <dbReference type="ARBA" id="ARBA00022695"/>
    </source>
</evidence>
<evidence type="ECO:0000259" key="9">
    <source>
        <dbReference type="SMART" id="SM00663"/>
    </source>
</evidence>
<keyword evidence="3 8" id="KW-0808">Transferase</keyword>
<dbReference type="Gene3D" id="1.10.132.30">
    <property type="match status" value="1"/>
</dbReference>
<dbReference type="GO" id="GO:0046872">
    <property type="term" value="F:metal ion binding"/>
    <property type="evidence" value="ECO:0007669"/>
    <property type="project" value="UniProtKB-KW"/>
</dbReference>
<comment type="catalytic activity">
    <reaction evidence="7 8">
        <text>RNA(n) + a ribonucleoside 5'-triphosphate = RNA(n+1) + diphosphate</text>
        <dbReference type="Rhea" id="RHEA:21248"/>
        <dbReference type="Rhea" id="RHEA-COMP:14527"/>
        <dbReference type="Rhea" id="RHEA-COMP:17342"/>
        <dbReference type="ChEBI" id="CHEBI:33019"/>
        <dbReference type="ChEBI" id="CHEBI:61557"/>
        <dbReference type="ChEBI" id="CHEBI:140395"/>
        <dbReference type="EC" id="2.7.7.6"/>
    </reaction>
</comment>
<accession>M4QM92</accession>
<dbReference type="InterPro" id="IPR042102">
    <property type="entry name" value="RNA_pol_Rpb1_3_sf"/>
</dbReference>
<dbReference type="RefSeq" id="YP_007890788.1">
    <property type="nucleotide sequence ID" value="NC_021128.1"/>
</dbReference>
<feature type="domain" description="RNA polymerase N-terminal" evidence="9">
    <location>
        <begin position="280"/>
        <end position="599"/>
    </location>
</feature>
<protein>
    <recommendedName>
        <fullName evidence="8">DNA-directed RNA polymerase subunit</fullName>
        <ecNumber evidence="8">2.7.7.6</ecNumber>
    </recommendedName>
</protein>
<dbReference type="GO" id="GO:0003677">
    <property type="term" value="F:DNA binding"/>
    <property type="evidence" value="ECO:0007669"/>
    <property type="project" value="InterPro"/>
</dbReference>